<reference evidence="2" key="1">
    <citation type="submission" date="2021-02" db="EMBL/GenBank/DDBJ databases">
        <authorList>
            <person name="Nowell W R."/>
        </authorList>
    </citation>
    <scope>NUCLEOTIDE SEQUENCE</scope>
</reference>
<dbReference type="AlphaFoldDB" id="A0A816MKK3"/>
<evidence type="ECO:0000313" key="3">
    <source>
        <dbReference type="Proteomes" id="UP000663856"/>
    </source>
</evidence>
<comment type="caution">
    <text evidence="2">The sequence shown here is derived from an EMBL/GenBank/DDBJ whole genome shotgun (WGS) entry which is preliminary data.</text>
</comment>
<dbReference type="OrthoDB" id="4327074at2759"/>
<name>A0A816MKK3_9BILA</name>
<protein>
    <submittedName>
        <fullName evidence="2">Uncharacterized protein</fullName>
    </submittedName>
</protein>
<organism evidence="2 3">
    <name type="scientific">Rotaria magnacalcarata</name>
    <dbReference type="NCBI Taxonomy" id="392030"/>
    <lineage>
        <taxon>Eukaryota</taxon>
        <taxon>Metazoa</taxon>
        <taxon>Spiralia</taxon>
        <taxon>Gnathifera</taxon>
        <taxon>Rotifera</taxon>
        <taxon>Eurotatoria</taxon>
        <taxon>Bdelloidea</taxon>
        <taxon>Philodinida</taxon>
        <taxon>Philodinidae</taxon>
        <taxon>Rotaria</taxon>
    </lineage>
</organism>
<dbReference type="Proteomes" id="UP000663856">
    <property type="component" value="Unassembled WGS sequence"/>
</dbReference>
<gene>
    <name evidence="1" type="ORF">KQP761_LOCUS25630</name>
    <name evidence="2" type="ORF">WKI299_LOCUS4207</name>
</gene>
<sequence>MSKMYLRQSLIDVVNSTLDSKFAETFYNVPASAIQRHRRNSSLRNQIGRPSYLSTTEESYFVAVLQLLPDFGFQITPAVALKLATDYFKSLGLSDNPGKKCLHLCVSRYGDEIKWKKQNKLERAREETFTEEVRSSWFKLLENVMKK</sequence>
<evidence type="ECO:0000313" key="1">
    <source>
        <dbReference type="EMBL" id="CAF1627759.1"/>
    </source>
</evidence>
<evidence type="ECO:0000313" key="2">
    <source>
        <dbReference type="EMBL" id="CAF1989667.1"/>
    </source>
</evidence>
<proteinExistence type="predicted"/>
<dbReference type="EMBL" id="CAJNOW010013983">
    <property type="protein sequence ID" value="CAF1627759.1"/>
    <property type="molecule type" value="Genomic_DNA"/>
</dbReference>
<accession>A0A816MKK3</accession>
<dbReference type="Proteomes" id="UP000663834">
    <property type="component" value="Unassembled WGS sequence"/>
</dbReference>
<dbReference type="EMBL" id="CAJNRF010000978">
    <property type="protein sequence ID" value="CAF1989667.1"/>
    <property type="molecule type" value="Genomic_DNA"/>
</dbReference>